<proteinExistence type="inferred from homology"/>
<reference evidence="4" key="1">
    <citation type="submission" date="2017-10" db="EMBL/GenBank/DDBJ databases">
        <title>Whole genome sequencing of various Bordetella species.</title>
        <authorList>
            <person name="Weigand M.R."/>
            <person name="Loparev V."/>
            <person name="Peng Y."/>
            <person name="Bowden K.E."/>
            <person name="Tondella M.L."/>
            <person name="Williams M.M."/>
        </authorList>
    </citation>
    <scope>NUCLEOTIDE SEQUENCE [LARGE SCALE GENOMIC DNA]</scope>
    <source>
        <strain evidence="4">H720</strain>
    </source>
</reference>
<dbReference type="InterPro" id="IPR006680">
    <property type="entry name" value="Amidohydro-rel"/>
</dbReference>
<evidence type="ECO:0000256" key="1">
    <source>
        <dbReference type="ARBA" id="ARBA00038310"/>
    </source>
</evidence>
<dbReference type="RefSeq" id="WP_048939788.1">
    <property type="nucleotide sequence ID" value="NZ_CP012077.1"/>
</dbReference>
<dbReference type="SUPFAM" id="SSF51556">
    <property type="entry name" value="Metallo-dependent hydrolases"/>
    <property type="match status" value="1"/>
</dbReference>
<dbReference type="InterPro" id="IPR032466">
    <property type="entry name" value="Metal_Hydrolase"/>
</dbReference>
<dbReference type="AlphaFoldDB" id="A0AAN1RUE3"/>
<evidence type="ECO:0000259" key="2">
    <source>
        <dbReference type="Pfam" id="PF04909"/>
    </source>
</evidence>
<name>A0AAN1RUE3_9BORD</name>
<dbReference type="Proteomes" id="UP000282741">
    <property type="component" value="Chromosome"/>
</dbReference>
<dbReference type="EMBL" id="CP024172">
    <property type="protein sequence ID" value="AZW16254.1"/>
    <property type="molecule type" value="Genomic_DNA"/>
</dbReference>
<protein>
    <submittedName>
        <fullName evidence="3">Amidohydrolase</fullName>
    </submittedName>
</protein>
<dbReference type="PANTHER" id="PTHR43569:SF1">
    <property type="entry name" value="BLL3371 PROTEIN"/>
    <property type="match status" value="1"/>
</dbReference>
<dbReference type="GO" id="GO:0016787">
    <property type="term" value="F:hydrolase activity"/>
    <property type="evidence" value="ECO:0007669"/>
    <property type="project" value="InterPro"/>
</dbReference>
<dbReference type="PANTHER" id="PTHR43569">
    <property type="entry name" value="AMIDOHYDROLASE"/>
    <property type="match status" value="1"/>
</dbReference>
<organism evidence="3 4">
    <name type="scientific">Bordetella hinzii</name>
    <dbReference type="NCBI Taxonomy" id="103855"/>
    <lineage>
        <taxon>Bacteria</taxon>
        <taxon>Pseudomonadati</taxon>
        <taxon>Pseudomonadota</taxon>
        <taxon>Betaproteobacteria</taxon>
        <taxon>Burkholderiales</taxon>
        <taxon>Alcaligenaceae</taxon>
        <taxon>Bordetella</taxon>
    </lineage>
</organism>
<sequence length="340" mass="36813">MTPPGDPRTAEEDVLEPGQPIVDAHHHLYERPGIRYLLDELLADLRAGHDVRATVYVQARSRLRQDGEARFRPVGETAFANGVACASESYGAIRACAAIVGAADLCLGDAVRPVLEAHIAAAGGPADSCGRFRGIRHVAAWDPDPSLLNPAYPTREDLLDQAGFRRGFSHLAPLGLSFDAWLYFHQLPRLTALARAFPGTRIILNHCGGILGQGRYAGRQADVFRQWRTALGELASCPNVTVKLGGLGMPQTGLVPGECDSMPLSARLAAAWRPWIETCIEVFGSPRCMFESNFPADRASHGYAAGWNAFKRLAMAASPAEKADLFWRSACACYRLPPLA</sequence>
<evidence type="ECO:0000313" key="4">
    <source>
        <dbReference type="Proteomes" id="UP000282741"/>
    </source>
</evidence>
<feature type="domain" description="Amidohydrolase-related" evidence="2">
    <location>
        <begin position="22"/>
        <end position="336"/>
    </location>
</feature>
<comment type="similarity">
    <text evidence="1">Belongs to the metallo-dependent hydrolases superfamily.</text>
</comment>
<accession>A0AAN1RUE3</accession>
<dbReference type="Gene3D" id="3.20.20.140">
    <property type="entry name" value="Metal-dependent hydrolases"/>
    <property type="match status" value="1"/>
</dbReference>
<dbReference type="InterPro" id="IPR052350">
    <property type="entry name" value="Metallo-dep_Lactonases"/>
</dbReference>
<gene>
    <name evidence="3" type="ORF">CS347_05425</name>
</gene>
<evidence type="ECO:0000313" key="3">
    <source>
        <dbReference type="EMBL" id="AZW16254.1"/>
    </source>
</evidence>
<dbReference type="Pfam" id="PF04909">
    <property type="entry name" value="Amidohydro_2"/>
    <property type="match status" value="1"/>
</dbReference>